<dbReference type="InterPro" id="IPR036563">
    <property type="entry name" value="MoaE_sf"/>
</dbReference>
<feature type="compositionally biased region" description="Basic residues" evidence="1">
    <location>
        <begin position="171"/>
        <end position="180"/>
    </location>
</feature>
<proteinExistence type="predicted"/>
<accession>A0A6J6W1M7</accession>
<dbReference type="SUPFAM" id="SSF54690">
    <property type="entry name" value="Molybdopterin synthase subunit MoaE"/>
    <property type="match status" value="1"/>
</dbReference>
<dbReference type="EMBL" id="CAEZZU010000066">
    <property type="protein sequence ID" value="CAB4776647.1"/>
    <property type="molecule type" value="Genomic_DNA"/>
</dbReference>
<name>A0A6J6W1M7_9ZZZZ</name>
<dbReference type="PANTHER" id="PTHR23404">
    <property type="entry name" value="MOLYBDOPTERIN SYNTHASE RELATED"/>
    <property type="match status" value="1"/>
</dbReference>
<dbReference type="Pfam" id="PF02391">
    <property type="entry name" value="MoaE"/>
    <property type="match status" value="1"/>
</dbReference>
<evidence type="ECO:0000313" key="2">
    <source>
        <dbReference type="EMBL" id="CAB4776647.1"/>
    </source>
</evidence>
<dbReference type="InterPro" id="IPR003448">
    <property type="entry name" value="Mopterin_biosynth_MoaE"/>
</dbReference>
<feature type="region of interest" description="Disordered" evidence="1">
    <location>
        <begin position="160"/>
        <end position="180"/>
    </location>
</feature>
<dbReference type="GO" id="GO:0006777">
    <property type="term" value="P:Mo-molybdopterin cofactor biosynthetic process"/>
    <property type="evidence" value="ECO:0007669"/>
    <property type="project" value="InterPro"/>
</dbReference>
<sequence>MADVQPPTNRDVWLAISGDPLPSETATAWASTPDSGAVVSFLGVARDHSIDRDGVTALEYEAYEDQVLRVFTELTNEARIRWAEIKRVAILHRTGVLEVGETAVVVVVSSPHRDAAFEAARFCIDTLKVTAPIWKREDWSGGSDWGLDAQAIQSAAIEARESQDASQIGSNKRRTQNVAS</sequence>
<dbReference type="CDD" id="cd00756">
    <property type="entry name" value="MoaE"/>
    <property type="match status" value="1"/>
</dbReference>
<organism evidence="2">
    <name type="scientific">freshwater metagenome</name>
    <dbReference type="NCBI Taxonomy" id="449393"/>
    <lineage>
        <taxon>unclassified sequences</taxon>
        <taxon>metagenomes</taxon>
        <taxon>ecological metagenomes</taxon>
    </lineage>
</organism>
<gene>
    <name evidence="2" type="ORF">UFOPK2925_00579</name>
</gene>
<dbReference type="Gene3D" id="3.90.1170.40">
    <property type="entry name" value="Molybdopterin biosynthesis MoaE subunit"/>
    <property type="match status" value="1"/>
</dbReference>
<protein>
    <submittedName>
        <fullName evidence="2">Unannotated protein</fullName>
    </submittedName>
</protein>
<evidence type="ECO:0000256" key="1">
    <source>
        <dbReference type="SAM" id="MobiDB-lite"/>
    </source>
</evidence>
<reference evidence="2" key="1">
    <citation type="submission" date="2020-05" db="EMBL/GenBank/DDBJ databases">
        <authorList>
            <person name="Chiriac C."/>
            <person name="Salcher M."/>
            <person name="Ghai R."/>
            <person name="Kavagutti S V."/>
        </authorList>
    </citation>
    <scope>NUCLEOTIDE SEQUENCE</scope>
</reference>
<dbReference type="AlphaFoldDB" id="A0A6J6W1M7"/>